<dbReference type="VEuPathDB" id="FungiDB:ASPZODRAFT_18581"/>
<reference evidence="2" key="1">
    <citation type="journal article" date="2017" name="Genome Biol.">
        <title>Comparative genomics reveals high biological diversity and specific adaptations in the industrially and medically important fungal genus Aspergillus.</title>
        <authorList>
            <person name="de Vries R.P."/>
            <person name="Riley R."/>
            <person name="Wiebenga A."/>
            <person name="Aguilar-Osorio G."/>
            <person name="Amillis S."/>
            <person name="Uchima C.A."/>
            <person name="Anderluh G."/>
            <person name="Asadollahi M."/>
            <person name="Askin M."/>
            <person name="Barry K."/>
            <person name="Battaglia E."/>
            <person name="Bayram O."/>
            <person name="Benocci T."/>
            <person name="Braus-Stromeyer S.A."/>
            <person name="Caldana C."/>
            <person name="Canovas D."/>
            <person name="Cerqueira G.C."/>
            <person name="Chen F."/>
            <person name="Chen W."/>
            <person name="Choi C."/>
            <person name="Clum A."/>
            <person name="Dos Santos R.A."/>
            <person name="Damasio A.R."/>
            <person name="Diallinas G."/>
            <person name="Emri T."/>
            <person name="Fekete E."/>
            <person name="Flipphi M."/>
            <person name="Freyberg S."/>
            <person name="Gallo A."/>
            <person name="Gournas C."/>
            <person name="Habgood R."/>
            <person name="Hainaut M."/>
            <person name="Harispe M.L."/>
            <person name="Henrissat B."/>
            <person name="Hilden K.S."/>
            <person name="Hope R."/>
            <person name="Hossain A."/>
            <person name="Karabika E."/>
            <person name="Karaffa L."/>
            <person name="Karanyi Z."/>
            <person name="Krasevec N."/>
            <person name="Kuo A."/>
            <person name="Kusch H."/>
            <person name="LaButti K."/>
            <person name="Lagendijk E.L."/>
            <person name="Lapidus A."/>
            <person name="Levasseur A."/>
            <person name="Lindquist E."/>
            <person name="Lipzen A."/>
            <person name="Logrieco A.F."/>
            <person name="MacCabe A."/>
            <person name="Maekelae M.R."/>
            <person name="Malavazi I."/>
            <person name="Melin P."/>
            <person name="Meyer V."/>
            <person name="Mielnichuk N."/>
            <person name="Miskei M."/>
            <person name="Molnar A.P."/>
            <person name="Mule G."/>
            <person name="Ngan C.Y."/>
            <person name="Orejas M."/>
            <person name="Orosz E."/>
            <person name="Ouedraogo J.P."/>
            <person name="Overkamp K.M."/>
            <person name="Park H.-S."/>
            <person name="Perrone G."/>
            <person name="Piumi F."/>
            <person name="Punt P.J."/>
            <person name="Ram A.F."/>
            <person name="Ramon A."/>
            <person name="Rauscher S."/>
            <person name="Record E."/>
            <person name="Riano-Pachon D.M."/>
            <person name="Robert V."/>
            <person name="Roehrig J."/>
            <person name="Ruller R."/>
            <person name="Salamov A."/>
            <person name="Salih N.S."/>
            <person name="Samson R.A."/>
            <person name="Sandor E."/>
            <person name="Sanguinetti M."/>
            <person name="Schuetze T."/>
            <person name="Sepcic K."/>
            <person name="Shelest E."/>
            <person name="Sherlock G."/>
            <person name="Sophianopoulou V."/>
            <person name="Squina F.M."/>
            <person name="Sun H."/>
            <person name="Susca A."/>
            <person name="Todd R.B."/>
            <person name="Tsang A."/>
            <person name="Unkles S.E."/>
            <person name="van de Wiele N."/>
            <person name="van Rossen-Uffink D."/>
            <person name="Oliveira J.V."/>
            <person name="Vesth T.C."/>
            <person name="Visser J."/>
            <person name="Yu J.-H."/>
            <person name="Zhou M."/>
            <person name="Andersen M.R."/>
            <person name="Archer D.B."/>
            <person name="Baker S.E."/>
            <person name="Benoit I."/>
            <person name="Brakhage A.A."/>
            <person name="Braus G.H."/>
            <person name="Fischer R."/>
            <person name="Frisvad J.C."/>
            <person name="Goldman G.H."/>
            <person name="Houbraken J."/>
            <person name="Oakley B."/>
            <person name="Pocsi I."/>
            <person name="Scazzocchio C."/>
            <person name="Seiboth B."/>
            <person name="vanKuyk P.A."/>
            <person name="Wortman J."/>
            <person name="Dyer P.S."/>
            <person name="Grigoriev I.V."/>
        </authorList>
    </citation>
    <scope>NUCLEOTIDE SEQUENCE [LARGE SCALE GENOMIC DNA]</scope>
    <source>
        <strain evidence="2">CBS 506.65</strain>
    </source>
</reference>
<accession>A0A1L9SB40</accession>
<sequence length="79" mass="8719">MGQKPAKDSGSLIPLPNRASISGRFCTSRTEHSRIFGCACSCSCFCYADHSDWEIPTVETALNLLAGLVEDCCRRQLRH</sequence>
<gene>
    <name evidence="1" type="ORF">ASPZODRAFT_18581</name>
</gene>
<dbReference type="Proteomes" id="UP000184188">
    <property type="component" value="Unassembled WGS sequence"/>
</dbReference>
<keyword evidence="2" id="KW-1185">Reference proteome</keyword>
<proteinExistence type="predicted"/>
<protein>
    <submittedName>
        <fullName evidence="1">Uncharacterized protein</fullName>
    </submittedName>
</protein>
<dbReference type="AlphaFoldDB" id="A0A1L9SB40"/>
<dbReference type="EMBL" id="KV878348">
    <property type="protein sequence ID" value="OJJ44384.1"/>
    <property type="molecule type" value="Genomic_DNA"/>
</dbReference>
<name>A0A1L9SB40_9EURO</name>
<dbReference type="GeneID" id="34613703"/>
<evidence type="ECO:0000313" key="2">
    <source>
        <dbReference type="Proteomes" id="UP000184188"/>
    </source>
</evidence>
<organism evidence="1 2">
    <name type="scientific">Penicilliopsis zonata CBS 506.65</name>
    <dbReference type="NCBI Taxonomy" id="1073090"/>
    <lineage>
        <taxon>Eukaryota</taxon>
        <taxon>Fungi</taxon>
        <taxon>Dikarya</taxon>
        <taxon>Ascomycota</taxon>
        <taxon>Pezizomycotina</taxon>
        <taxon>Eurotiomycetes</taxon>
        <taxon>Eurotiomycetidae</taxon>
        <taxon>Eurotiales</taxon>
        <taxon>Aspergillaceae</taxon>
        <taxon>Penicilliopsis</taxon>
    </lineage>
</organism>
<evidence type="ECO:0000313" key="1">
    <source>
        <dbReference type="EMBL" id="OJJ44384.1"/>
    </source>
</evidence>
<dbReference type="RefSeq" id="XP_022578894.1">
    <property type="nucleotide sequence ID" value="XM_022727239.1"/>
</dbReference>